<name>S8D232_9LAMI</name>
<dbReference type="FunFam" id="1.25.40.10:FF:000242">
    <property type="entry name" value="Pentatricopeptide repeat-containing protein"/>
    <property type="match status" value="1"/>
</dbReference>
<dbReference type="PROSITE" id="PS51375">
    <property type="entry name" value="PPR"/>
    <property type="match status" value="4"/>
</dbReference>
<dbReference type="NCBIfam" id="TIGR00756">
    <property type="entry name" value="PPR"/>
    <property type="match status" value="5"/>
</dbReference>
<comment type="caution">
    <text evidence="3">The sequence shown here is derived from an EMBL/GenBank/DDBJ whole genome shotgun (WGS) entry which is preliminary data.</text>
</comment>
<feature type="repeat" description="PPR" evidence="2">
    <location>
        <begin position="65"/>
        <end position="99"/>
    </location>
</feature>
<dbReference type="AlphaFoldDB" id="S8D232"/>
<dbReference type="InterPro" id="IPR002885">
    <property type="entry name" value="PPR_rpt"/>
</dbReference>
<accession>S8D232</accession>
<gene>
    <name evidence="3" type="ORF">M569_01329</name>
</gene>
<dbReference type="Proteomes" id="UP000015453">
    <property type="component" value="Unassembled WGS sequence"/>
</dbReference>
<evidence type="ECO:0008006" key="5">
    <source>
        <dbReference type="Google" id="ProtNLM"/>
    </source>
</evidence>
<evidence type="ECO:0000313" key="4">
    <source>
        <dbReference type="Proteomes" id="UP000015453"/>
    </source>
</evidence>
<evidence type="ECO:0000313" key="3">
    <source>
        <dbReference type="EMBL" id="EPS73430.1"/>
    </source>
</evidence>
<keyword evidence="4" id="KW-1185">Reference proteome</keyword>
<dbReference type="GO" id="GO:0003723">
    <property type="term" value="F:RNA binding"/>
    <property type="evidence" value="ECO:0007669"/>
    <property type="project" value="InterPro"/>
</dbReference>
<proteinExistence type="predicted"/>
<dbReference type="InterPro" id="IPR011990">
    <property type="entry name" value="TPR-like_helical_dom_sf"/>
</dbReference>
<protein>
    <recommendedName>
        <fullName evidence="5">Pentatricopeptide repeat-containing protein</fullName>
    </recommendedName>
</protein>
<feature type="repeat" description="PPR" evidence="2">
    <location>
        <begin position="197"/>
        <end position="232"/>
    </location>
</feature>
<keyword evidence="1" id="KW-0677">Repeat</keyword>
<dbReference type="Pfam" id="PF13041">
    <property type="entry name" value="PPR_2"/>
    <property type="match status" value="3"/>
</dbReference>
<feature type="repeat" description="PPR" evidence="2">
    <location>
        <begin position="395"/>
        <end position="429"/>
    </location>
</feature>
<feature type="repeat" description="PPR" evidence="2">
    <location>
        <begin position="496"/>
        <end position="530"/>
    </location>
</feature>
<dbReference type="EMBL" id="AUSU01000431">
    <property type="protein sequence ID" value="EPS73430.1"/>
    <property type="molecule type" value="Genomic_DNA"/>
</dbReference>
<dbReference type="PANTHER" id="PTHR47926:SF347">
    <property type="entry name" value="PENTATRICOPEPTIDE REPEAT-CONTAINING PROTEIN"/>
    <property type="match status" value="1"/>
</dbReference>
<dbReference type="InterPro" id="IPR046960">
    <property type="entry name" value="PPR_At4g14850-like_plant"/>
</dbReference>
<organism evidence="3 4">
    <name type="scientific">Genlisea aurea</name>
    <dbReference type="NCBI Taxonomy" id="192259"/>
    <lineage>
        <taxon>Eukaryota</taxon>
        <taxon>Viridiplantae</taxon>
        <taxon>Streptophyta</taxon>
        <taxon>Embryophyta</taxon>
        <taxon>Tracheophyta</taxon>
        <taxon>Spermatophyta</taxon>
        <taxon>Magnoliopsida</taxon>
        <taxon>eudicotyledons</taxon>
        <taxon>Gunneridae</taxon>
        <taxon>Pentapetalae</taxon>
        <taxon>asterids</taxon>
        <taxon>lamiids</taxon>
        <taxon>Lamiales</taxon>
        <taxon>Lentibulariaceae</taxon>
        <taxon>Genlisea</taxon>
    </lineage>
</organism>
<dbReference type="Gene3D" id="1.25.40.10">
    <property type="entry name" value="Tetratricopeptide repeat domain"/>
    <property type="match status" value="5"/>
</dbReference>
<dbReference type="Pfam" id="PF01535">
    <property type="entry name" value="PPR"/>
    <property type="match status" value="7"/>
</dbReference>
<sequence>MRKLQYLSVIKKKAAETSKSKLEHLLCNATGEFDVVSANKSLTFYSQSGDLQHAREVFDTMPQRSIVTWNAMIAAYSNWNMISEAFQFITFMHSSNVQFNDVTFSTSLRVCGRALSSMSGKLIHVLVLKSGHLFFKLVGSALLYMYAKCCEIEDGKLMFNELHHRNEFLWSSMLLCYVECNLMAEAYYVFVKMPKRSVVDWTAMISGYAKSPNGYRNALKLFEMMRMDGEAVPNEFTLDCVLRVCCAMGHFSIGCAVHCFLVKSGYEHECSRSGALISFYCSCGSMHDAERLYEQMDKNQSLSASNELIGGHLKSGDIQKAESIFRNMPEKDAASYNIMIKGYAMVSRLSDSEMVFLDLPITTLSSLNTMISAYANSGEIGKALELFEAAKGEKDPITWNSMISGYVRNHEYENAIRLYSAMHRLSVCKTSSTYSSVIHACASLGTLKQGQLIHAHSEKTPYSSDVHVATALIDMYSKCGSFEDSREVFRCLTSPNVATWTAMINGYAHHGLGSDAISAFKLMLHSGIKPNAATLVAVLSACVHSGDTEMGVRLFRWMSQEYGISSSVEHVTRLVDLLGREGMVHEAEKVVRKMGIVADRILVASLMNAGRFPTEETTRMVRREMGFKKDPGFSWIC</sequence>
<reference evidence="3 4" key="1">
    <citation type="journal article" date="2013" name="BMC Genomics">
        <title>The miniature genome of a carnivorous plant Genlisea aurea contains a low number of genes and short non-coding sequences.</title>
        <authorList>
            <person name="Leushkin E.V."/>
            <person name="Sutormin R.A."/>
            <person name="Nabieva E.R."/>
            <person name="Penin A.A."/>
            <person name="Kondrashov A.S."/>
            <person name="Logacheva M.D."/>
        </authorList>
    </citation>
    <scope>NUCLEOTIDE SEQUENCE [LARGE SCALE GENOMIC DNA]</scope>
</reference>
<evidence type="ECO:0000256" key="2">
    <source>
        <dbReference type="PROSITE-ProRule" id="PRU00708"/>
    </source>
</evidence>
<dbReference type="GO" id="GO:0009451">
    <property type="term" value="P:RNA modification"/>
    <property type="evidence" value="ECO:0007669"/>
    <property type="project" value="InterPro"/>
</dbReference>
<dbReference type="PANTHER" id="PTHR47926">
    <property type="entry name" value="PENTATRICOPEPTIDE REPEAT-CONTAINING PROTEIN"/>
    <property type="match status" value="1"/>
</dbReference>
<dbReference type="OrthoDB" id="1248375at2759"/>
<evidence type="ECO:0000256" key="1">
    <source>
        <dbReference type="ARBA" id="ARBA00022737"/>
    </source>
</evidence>